<evidence type="ECO:0000256" key="3">
    <source>
        <dbReference type="ARBA" id="ARBA00022975"/>
    </source>
</evidence>
<protein>
    <recommendedName>
        <fullName evidence="4">Amidohydrolase-related domain-containing protein</fullName>
    </recommendedName>
</protein>
<dbReference type="GO" id="GO:0005829">
    <property type="term" value="C:cytosol"/>
    <property type="evidence" value="ECO:0007669"/>
    <property type="project" value="TreeGrafter"/>
</dbReference>
<dbReference type="FunFam" id="3.20.20.140:FF:000174">
    <property type="entry name" value="Dihydropyrimidinase-related protein 2"/>
    <property type="match status" value="1"/>
</dbReference>
<evidence type="ECO:0000313" key="6">
    <source>
        <dbReference type="Proteomes" id="UP000074294"/>
    </source>
</evidence>
<sequence length="460" mass="50569">MLVDTVIKNCKIVGVDGVVSAGIGVDDGKIVVIAKDQNLPSADKCIDAKGRFVIPGVIDPHVHYSLYRPYEEDCKSEARAAVAGGITTEALMTWGGMDKLLVSYKEKFEEAKSIVERHALANVVFISCLFTDQHIREIPEYVRDLGITQFKHCLFLKGKDAEALGIPSFDDTKLYTALEIASTLGPPVISMIHAENVEIHYGIKERLMKDGRRDLRAWTEAKPSICESEAVNRVISLSDYLDVPIYLVHISSSESLDIAVQAQARGSKVIVETCPQYLSLSWKDFPENYVPAKCNPPLRDETHIEKLWWGIKNGYVHCIGSDHCASTGKGNFDIWSAPAGLPGLETLLPVMLSEGVNKGRISLEKLVEVCCRNPAKVLGIQSQKGAIAVGLDADLVMVDLNESRRVKVDDLYTASDFTPYEGRELKGWPVLTMVGGNIVMEDGEIVGEPGVGKYIPRKLL</sequence>
<reference evidence="5 6" key="1">
    <citation type="journal article" date="2016" name="Nat. Microbiol.">
        <title>Genomic inference of the metabolism of cosmopolitan subsurface Archaea, Hadesarchaea.</title>
        <authorList>
            <person name="Baker B.J."/>
            <person name="Saw J.H."/>
            <person name="Lind A.E."/>
            <person name="Lazar C.S."/>
            <person name="Hinrichs K.-U."/>
            <person name="Teske A.P."/>
            <person name="Ettema T.J."/>
        </authorList>
    </citation>
    <scope>NUCLEOTIDE SEQUENCE [LARGE SCALE GENOMIC DNA]</scope>
</reference>
<comment type="similarity">
    <text evidence="2">Belongs to the metallo-dependent hydrolases superfamily. Hydantoinase/dihydropyrimidinase family.</text>
</comment>
<evidence type="ECO:0000259" key="4">
    <source>
        <dbReference type="Pfam" id="PF01979"/>
    </source>
</evidence>
<dbReference type="InterPro" id="IPR050378">
    <property type="entry name" value="Metallo-dep_Hydrolases_sf"/>
</dbReference>
<dbReference type="Gene3D" id="2.30.40.10">
    <property type="entry name" value="Urease, subunit C, domain 1"/>
    <property type="match status" value="1"/>
</dbReference>
<keyword evidence="3" id="KW-0665">Pyrimidine biosynthesis</keyword>
<dbReference type="GO" id="GO:0006221">
    <property type="term" value="P:pyrimidine nucleotide biosynthetic process"/>
    <property type="evidence" value="ECO:0007669"/>
    <property type="project" value="UniProtKB-KW"/>
</dbReference>
<comment type="cofactor">
    <cofactor evidence="1">
        <name>Zn(2+)</name>
        <dbReference type="ChEBI" id="CHEBI:29105"/>
    </cofactor>
</comment>
<dbReference type="PANTHER" id="PTHR11647:SF1">
    <property type="entry name" value="COLLAPSIN RESPONSE MEDIATOR PROTEIN"/>
    <property type="match status" value="1"/>
</dbReference>
<dbReference type="InterPro" id="IPR011059">
    <property type="entry name" value="Metal-dep_hydrolase_composite"/>
</dbReference>
<feature type="domain" description="Amidohydrolase-related" evidence="4">
    <location>
        <begin position="289"/>
        <end position="439"/>
    </location>
</feature>
<evidence type="ECO:0000256" key="1">
    <source>
        <dbReference type="ARBA" id="ARBA00001947"/>
    </source>
</evidence>
<dbReference type="InterPro" id="IPR032466">
    <property type="entry name" value="Metal_Hydrolase"/>
</dbReference>
<evidence type="ECO:0000313" key="5">
    <source>
        <dbReference type="EMBL" id="KUO40503.1"/>
    </source>
</evidence>
<dbReference type="Proteomes" id="UP000074294">
    <property type="component" value="Unassembled WGS sequence"/>
</dbReference>
<dbReference type="InterPro" id="IPR006680">
    <property type="entry name" value="Amidohydro-rel"/>
</dbReference>
<comment type="caution">
    <text evidence="5">The sequence shown here is derived from an EMBL/GenBank/DDBJ whole genome shotgun (WGS) entry which is preliminary data.</text>
</comment>
<dbReference type="PANTHER" id="PTHR11647">
    <property type="entry name" value="HYDRANTOINASE/DIHYDROPYRIMIDINASE FAMILY MEMBER"/>
    <property type="match status" value="1"/>
</dbReference>
<dbReference type="SUPFAM" id="SSF51556">
    <property type="entry name" value="Metallo-dependent hydrolases"/>
    <property type="match status" value="1"/>
</dbReference>
<dbReference type="Pfam" id="PF01979">
    <property type="entry name" value="Amidohydro_1"/>
    <property type="match status" value="1"/>
</dbReference>
<gene>
    <name evidence="5" type="ORF">APZ16_05300</name>
</gene>
<accession>A0A147JVI8</accession>
<organism evidence="5 6">
    <name type="scientific">Hadarchaeum yellowstonense</name>
    <dbReference type="NCBI Taxonomy" id="1776334"/>
    <lineage>
        <taxon>Archaea</taxon>
        <taxon>Methanobacteriati</taxon>
        <taxon>Candidatus Hadarchaeota</taxon>
        <taxon>Candidatus Hadarchaeia</taxon>
        <taxon>Candidatus Hadarchaeales</taxon>
        <taxon>Candidatus Hadarchaeaceae</taxon>
        <taxon>Candidatus Hadarchaeum</taxon>
    </lineage>
</organism>
<evidence type="ECO:0000256" key="2">
    <source>
        <dbReference type="ARBA" id="ARBA00008829"/>
    </source>
</evidence>
<proteinExistence type="inferred from homology"/>
<dbReference type="GO" id="GO:0016812">
    <property type="term" value="F:hydrolase activity, acting on carbon-nitrogen (but not peptide) bonds, in cyclic amides"/>
    <property type="evidence" value="ECO:0007669"/>
    <property type="project" value="TreeGrafter"/>
</dbReference>
<name>A0A147JVI8_HADYE</name>
<dbReference type="Gene3D" id="3.20.20.140">
    <property type="entry name" value="Metal-dependent hydrolases"/>
    <property type="match status" value="1"/>
</dbReference>
<dbReference type="AlphaFoldDB" id="A0A147JVI8"/>
<dbReference type="STRING" id="1776334.APZ16_05300"/>
<dbReference type="EMBL" id="LQMQ01000040">
    <property type="protein sequence ID" value="KUO40503.1"/>
    <property type="molecule type" value="Genomic_DNA"/>
</dbReference>
<dbReference type="SUPFAM" id="SSF51338">
    <property type="entry name" value="Composite domain of metallo-dependent hydrolases"/>
    <property type="match status" value="1"/>
</dbReference>